<dbReference type="Proteomes" id="UP000190675">
    <property type="component" value="Chromosome I"/>
</dbReference>
<dbReference type="Pfam" id="PF12146">
    <property type="entry name" value="Hydrolase_4"/>
    <property type="match status" value="1"/>
</dbReference>
<dbReference type="AlphaFoldDB" id="A0A1M5HKK6"/>
<name>A0A1M5HKK6_9BRAD</name>
<dbReference type="PANTHER" id="PTHR10272">
    <property type="entry name" value="PLATELET-ACTIVATING FACTOR ACETYLHYDROLASE"/>
    <property type="match status" value="1"/>
</dbReference>
<evidence type="ECO:0000313" key="6">
    <source>
        <dbReference type="EMBL" id="SHG16496.1"/>
    </source>
</evidence>
<dbReference type="RefSeq" id="WP_079564886.1">
    <property type="nucleotide sequence ID" value="NZ_LT670818.1"/>
</dbReference>
<evidence type="ECO:0000256" key="4">
    <source>
        <dbReference type="SAM" id="MobiDB-lite"/>
    </source>
</evidence>
<dbReference type="Gene3D" id="3.40.50.1820">
    <property type="entry name" value="alpha/beta hydrolase"/>
    <property type="match status" value="1"/>
</dbReference>
<accession>A0A1M5HKK6</accession>
<sequence length="331" mass="35631">MPVGFRQGRFEDTTRPNWDGSGPRPLSWAAWYPVSNEASERVFASPATAPWFSIGPAARDAPISPACRRYPVVLLSHGTGGTVMHLEWLARDLAQRGFIAIGVDHHGNTTTEPYRAEGFLCWWERAHDLTLLLDLIDASGAFAGHVDVNCAFVAGYSLGGATAAALIGAISETSRFQASSSSKDNSGPREFPGLADHLPGLLESSAIFRQSWARMRDDYRDPRIKAALLMAPGRSVQGFSETSLAAIDTPARIVVGGADFVRPGAIWLHERLKASTLDPLAAEAGHYVFVPEATEAGRAANPDYCIDAPSVDRRSVHQHVAALAAELFELG</sequence>
<evidence type="ECO:0000256" key="2">
    <source>
        <dbReference type="ARBA" id="ARBA00022963"/>
    </source>
</evidence>
<evidence type="ECO:0000256" key="1">
    <source>
        <dbReference type="ARBA" id="ARBA00022801"/>
    </source>
</evidence>
<gene>
    <name evidence="6" type="ORF">SAMN05444169_0883</name>
</gene>
<dbReference type="EMBL" id="LT670818">
    <property type="protein sequence ID" value="SHG16496.1"/>
    <property type="molecule type" value="Genomic_DNA"/>
</dbReference>
<protein>
    <submittedName>
        <fullName evidence="6">Predicted dienelactone hydrolase</fullName>
    </submittedName>
</protein>
<keyword evidence="1 6" id="KW-0378">Hydrolase</keyword>
<keyword evidence="3" id="KW-0443">Lipid metabolism</keyword>
<dbReference type="PIRSF" id="PIRSF031982">
    <property type="entry name" value="UCP031982_abhydr"/>
    <property type="match status" value="1"/>
</dbReference>
<feature type="region of interest" description="Disordered" evidence="4">
    <location>
        <begin position="1"/>
        <end position="21"/>
    </location>
</feature>
<organism evidence="6 7">
    <name type="scientific">Bradyrhizobium erythrophlei</name>
    <dbReference type="NCBI Taxonomy" id="1437360"/>
    <lineage>
        <taxon>Bacteria</taxon>
        <taxon>Pseudomonadati</taxon>
        <taxon>Pseudomonadota</taxon>
        <taxon>Alphaproteobacteria</taxon>
        <taxon>Hyphomicrobiales</taxon>
        <taxon>Nitrobacteraceae</taxon>
        <taxon>Bradyrhizobium</taxon>
    </lineage>
</organism>
<dbReference type="OrthoDB" id="9814760at2"/>
<dbReference type="InterPro" id="IPR029058">
    <property type="entry name" value="AB_hydrolase_fold"/>
</dbReference>
<evidence type="ECO:0000259" key="5">
    <source>
        <dbReference type="Pfam" id="PF12146"/>
    </source>
</evidence>
<dbReference type="GO" id="GO:0016042">
    <property type="term" value="P:lipid catabolic process"/>
    <property type="evidence" value="ECO:0007669"/>
    <property type="project" value="UniProtKB-KW"/>
</dbReference>
<reference evidence="6 7" key="1">
    <citation type="submission" date="2016-11" db="EMBL/GenBank/DDBJ databases">
        <authorList>
            <person name="Jaros S."/>
            <person name="Januszkiewicz K."/>
            <person name="Wedrychowicz H."/>
        </authorList>
    </citation>
    <scope>NUCLEOTIDE SEQUENCE [LARGE SCALE GENOMIC DNA]</scope>
    <source>
        <strain evidence="6 7">GAS242</strain>
    </source>
</reference>
<evidence type="ECO:0000256" key="3">
    <source>
        <dbReference type="ARBA" id="ARBA00023098"/>
    </source>
</evidence>
<feature type="domain" description="Serine aminopeptidase S33" evidence="5">
    <location>
        <begin position="72"/>
        <end position="167"/>
    </location>
</feature>
<dbReference type="SUPFAM" id="SSF53474">
    <property type="entry name" value="alpha/beta-Hydrolases"/>
    <property type="match status" value="1"/>
</dbReference>
<dbReference type="PANTHER" id="PTHR10272:SF0">
    <property type="entry name" value="PLATELET-ACTIVATING FACTOR ACETYLHYDROLASE"/>
    <property type="match status" value="1"/>
</dbReference>
<proteinExistence type="predicted"/>
<evidence type="ECO:0000313" key="7">
    <source>
        <dbReference type="Proteomes" id="UP000190675"/>
    </source>
</evidence>
<dbReference type="InterPro" id="IPR022742">
    <property type="entry name" value="Hydrolase_4"/>
</dbReference>
<dbReference type="GO" id="GO:0003847">
    <property type="term" value="F:1-alkyl-2-acetylglycerophosphocholine esterase activity"/>
    <property type="evidence" value="ECO:0007669"/>
    <property type="project" value="TreeGrafter"/>
</dbReference>
<dbReference type="InterPro" id="IPR016986">
    <property type="entry name" value="UCP031982_abhydr"/>
</dbReference>
<keyword evidence="2" id="KW-0442">Lipid degradation</keyword>